<dbReference type="EMBL" id="FQZE01000013">
    <property type="protein sequence ID" value="SHJ21233.1"/>
    <property type="molecule type" value="Genomic_DNA"/>
</dbReference>
<dbReference type="Gene3D" id="3.30.470.20">
    <property type="entry name" value="ATP-grasp fold, B domain"/>
    <property type="match status" value="2"/>
</dbReference>
<dbReference type="GO" id="GO:0005737">
    <property type="term" value="C:cytoplasm"/>
    <property type="evidence" value="ECO:0007669"/>
    <property type="project" value="TreeGrafter"/>
</dbReference>
<gene>
    <name evidence="5" type="ORF">SAMN05444280_11380</name>
</gene>
<dbReference type="GO" id="GO:0018169">
    <property type="term" value="F:ribosomal S6-glutamic acid ligase activity"/>
    <property type="evidence" value="ECO:0007669"/>
    <property type="project" value="TreeGrafter"/>
</dbReference>
<dbReference type="GO" id="GO:0008716">
    <property type="term" value="F:D-alanine-D-alanine ligase activity"/>
    <property type="evidence" value="ECO:0007669"/>
    <property type="project" value="InterPro"/>
</dbReference>
<evidence type="ECO:0000259" key="4">
    <source>
        <dbReference type="PROSITE" id="PS50975"/>
    </source>
</evidence>
<organism evidence="5 6">
    <name type="scientific">Tangfeifania diversioriginum</name>
    <dbReference type="NCBI Taxonomy" id="1168035"/>
    <lineage>
        <taxon>Bacteria</taxon>
        <taxon>Pseudomonadati</taxon>
        <taxon>Bacteroidota</taxon>
        <taxon>Bacteroidia</taxon>
        <taxon>Marinilabiliales</taxon>
        <taxon>Prolixibacteraceae</taxon>
        <taxon>Tangfeifania</taxon>
    </lineage>
</organism>
<evidence type="ECO:0000256" key="2">
    <source>
        <dbReference type="PROSITE-ProRule" id="PRU00409"/>
    </source>
</evidence>
<keyword evidence="1 5" id="KW-0436">Ligase</keyword>
<evidence type="ECO:0000256" key="3">
    <source>
        <dbReference type="SAM" id="MobiDB-lite"/>
    </source>
</evidence>
<dbReference type="PANTHER" id="PTHR21621:SF0">
    <property type="entry name" value="BETA-CITRYLGLUTAMATE SYNTHASE B-RELATED"/>
    <property type="match status" value="1"/>
</dbReference>
<dbReference type="SUPFAM" id="SSF56059">
    <property type="entry name" value="Glutathione synthetase ATP-binding domain-like"/>
    <property type="match status" value="1"/>
</dbReference>
<evidence type="ECO:0000313" key="6">
    <source>
        <dbReference type="Proteomes" id="UP000184050"/>
    </source>
</evidence>
<dbReference type="InterPro" id="IPR011761">
    <property type="entry name" value="ATP-grasp"/>
</dbReference>
<dbReference type="AlphaFoldDB" id="A0A1M6HGD4"/>
<dbReference type="InterPro" id="IPR040657">
    <property type="entry name" value="GshAB_ATP-grasp"/>
</dbReference>
<dbReference type="STRING" id="1168035.SAMN05444280_11380"/>
<dbReference type="Proteomes" id="UP000184050">
    <property type="component" value="Unassembled WGS sequence"/>
</dbReference>
<dbReference type="InterPro" id="IPR013651">
    <property type="entry name" value="ATP-grasp_RimK-type"/>
</dbReference>
<keyword evidence="2" id="KW-0547">Nucleotide-binding</keyword>
<keyword evidence="2" id="KW-0067">ATP-binding</keyword>
<evidence type="ECO:0000256" key="1">
    <source>
        <dbReference type="ARBA" id="ARBA00022598"/>
    </source>
</evidence>
<protein>
    <submittedName>
        <fullName evidence="5">Glutamate--cysteine ligase</fullName>
    </submittedName>
</protein>
<feature type="region of interest" description="Disordered" evidence="3">
    <location>
        <begin position="1"/>
        <end position="27"/>
    </location>
</feature>
<feature type="domain" description="ATP-grasp" evidence="4">
    <location>
        <begin position="96"/>
        <end position="346"/>
    </location>
</feature>
<dbReference type="InterPro" id="IPR011095">
    <property type="entry name" value="Dala_Dala_lig_C"/>
</dbReference>
<dbReference type="RefSeq" id="WP_073168974.1">
    <property type="nucleotide sequence ID" value="NZ_FQZE01000013.1"/>
</dbReference>
<accession>A0A1M6HGD4</accession>
<reference evidence="5 6" key="1">
    <citation type="submission" date="2016-11" db="EMBL/GenBank/DDBJ databases">
        <authorList>
            <person name="Jaros S."/>
            <person name="Januszkiewicz K."/>
            <person name="Wedrychowicz H."/>
        </authorList>
    </citation>
    <scope>NUCLEOTIDE SEQUENCE [LARGE SCALE GENOMIC DNA]</scope>
    <source>
        <strain evidence="5 6">DSM 27063</strain>
    </source>
</reference>
<dbReference type="Pfam" id="PF08443">
    <property type="entry name" value="RimK"/>
    <property type="match status" value="1"/>
</dbReference>
<dbReference type="GO" id="GO:0009432">
    <property type="term" value="P:SOS response"/>
    <property type="evidence" value="ECO:0007669"/>
    <property type="project" value="TreeGrafter"/>
</dbReference>
<keyword evidence="6" id="KW-1185">Reference proteome</keyword>
<dbReference type="OrthoDB" id="9803907at2"/>
<dbReference type="Pfam" id="PF18419">
    <property type="entry name" value="ATP-grasp_6"/>
    <property type="match status" value="1"/>
</dbReference>
<sequence>MENQHQQKNKSASDETTPGPGSNFTPLSGYEHFEATTQIIIAEILRRKLPFEIIDANNNLLAVRHQNKEYIIHEGTISDANSLIAYWISNDKWMTRQFLQRSGISHANGILLERGFLPAQLNAVQLPAVVKPVDTDHGIAVSTNLQSRDEVMKAVENAFQFSKKVIVEEYFPGREFRFLVVDYEVRAVAFREPANVTGDGIQTIQQLIDQKNVGRGTDYRHPLLKIVFDDEVLRHLKANSLNLNSILKNGEKVYLRKNSNLSTGGDSIDITDEMPSFYKDVAVKAAQSAGLKIAGIDIIIQDIDAAPAPGNYIVVELNAPAMLSMHDFPYIGKNRHVEKYVLDVIFSSK</sequence>
<feature type="compositionally biased region" description="Polar residues" evidence="3">
    <location>
        <begin position="1"/>
        <end position="26"/>
    </location>
</feature>
<dbReference type="PANTHER" id="PTHR21621">
    <property type="entry name" value="RIBOSOMAL PROTEIN S6 MODIFICATION PROTEIN"/>
    <property type="match status" value="1"/>
</dbReference>
<dbReference type="GO" id="GO:0046872">
    <property type="term" value="F:metal ion binding"/>
    <property type="evidence" value="ECO:0007669"/>
    <property type="project" value="InterPro"/>
</dbReference>
<dbReference type="PROSITE" id="PS50975">
    <property type="entry name" value="ATP_GRASP"/>
    <property type="match status" value="1"/>
</dbReference>
<proteinExistence type="predicted"/>
<evidence type="ECO:0000313" key="5">
    <source>
        <dbReference type="EMBL" id="SHJ21233.1"/>
    </source>
</evidence>
<dbReference type="Pfam" id="PF07478">
    <property type="entry name" value="Dala_Dala_lig_C"/>
    <property type="match status" value="1"/>
</dbReference>
<dbReference type="GO" id="GO:0005524">
    <property type="term" value="F:ATP binding"/>
    <property type="evidence" value="ECO:0007669"/>
    <property type="project" value="UniProtKB-UniRule"/>
</dbReference>
<name>A0A1M6HGD4_9BACT</name>